<dbReference type="CDD" id="cd00310">
    <property type="entry name" value="ATP-synt_Fo_a_6"/>
    <property type="match status" value="1"/>
</dbReference>
<dbReference type="Pfam" id="PF00119">
    <property type="entry name" value="ATP-synt_A"/>
    <property type="match status" value="1"/>
</dbReference>
<keyword evidence="7 12" id="KW-1133">Transmembrane helix</keyword>
<dbReference type="InterPro" id="IPR035908">
    <property type="entry name" value="F0_ATP_A_sf"/>
</dbReference>
<evidence type="ECO:0000256" key="11">
    <source>
        <dbReference type="RuleBase" id="RU004450"/>
    </source>
</evidence>
<dbReference type="InterPro" id="IPR023011">
    <property type="entry name" value="ATP_synth_F0_asu_AS"/>
</dbReference>
<feature type="transmembrane region" description="Helical" evidence="12">
    <location>
        <begin position="112"/>
        <end position="133"/>
    </location>
</feature>
<feature type="transmembrane region" description="Helical" evidence="12">
    <location>
        <begin position="140"/>
        <end position="162"/>
    </location>
</feature>
<geneLocation type="mitochondrion" evidence="13"/>
<dbReference type="EMBL" id="KP165390">
    <property type="protein sequence ID" value="AJF36671.1"/>
    <property type="molecule type" value="Genomic_DNA"/>
</dbReference>
<dbReference type="HAMAP" id="MF_01393">
    <property type="entry name" value="ATP_synth_a_bact"/>
    <property type="match status" value="1"/>
</dbReference>
<dbReference type="PANTHER" id="PTHR11410">
    <property type="entry name" value="ATP SYNTHASE SUBUNIT A"/>
    <property type="match status" value="1"/>
</dbReference>
<feature type="transmembrane region" description="Helical" evidence="12">
    <location>
        <begin position="22"/>
        <end position="44"/>
    </location>
</feature>
<proteinExistence type="inferred from homology"/>
<keyword evidence="10" id="KW-0066">ATP synthesis</keyword>
<comment type="similarity">
    <text evidence="2">Belongs to the ATPase A chain family.</text>
</comment>
<feature type="transmembrane region" description="Helical" evidence="12">
    <location>
        <begin position="86"/>
        <end position="106"/>
    </location>
</feature>
<comment type="subcellular location">
    <subcellularLocation>
        <location evidence="1 11">Mitochondrion inner membrane</location>
        <topology evidence="1 11">Multi-pass membrane protein</topology>
    </subcellularLocation>
</comment>
<gene>
    <name evidence="13" type="primary">atp6</name>
</gene>
<dbReference type="AlphaFoldDB" id="A0A0B5GSJ2"/>
<dbReference type="NCBIfam" id="NF004482">
    <property type="entry name" value="PRK05815.2-4"/>
    <property type="match status" value="1"/>
</dbReference>
<keyword evidence="6" id="KW-0375">Hydrogen ion transport</keyword>
<name>A0A0B5GSJ2_9EUKA</name>
<keyword evidence="4" id="KW-0138">CF(0)</keyword>
<evidence type="ECO:0000256" key="1">
    <source>
        <dbReference type="ARBA" id="ARBA00004448"/>
    </source>
</evidence>
<dbReference type="GO" id="GO:0016787">
    <property type="term" value="F:hydrolase activity"/>
    <property type="evidence" value="ECO:0007669"/>
    <property type="project" value="UniProtKB-KW"/>
</dbReference>
<dbReference type="GO" id="GO:0046933">
    <property type="term" value="F:proton-transporting ATP synthase activity, rotational mechanism"/>
    <property type="evidence" value="ECO:0007669"/>
    <property type="project" value="TreeGrafter"/>
</dbReference>
<dbReference type="InterPro" id="IPR045083">
    <property type="entry name" value="ATP_synth_F0_asu_bact/mt"/>
</dbReference>
<dbReference type="PROSITE" id="PS00449">
    <property type="entry name" value="ATPASE_A"/>
    <property type="match status" value="1"/>
</dbReference>
<dbReference type="FunFam" id="1.20.120.220:FF:000003">
    <property type="entry name" value="ATP synthase subunit a"/>
    <property type="match status" value="1"/>
</dbReference>
<feature type="transmembrane region" description="Helical" evidence="12">
    <location>
        <begin position="200"/>
        <end position="220"/>
    </location>
</feature>
<evidence type="ECO:0000256" key="12">
    <source>
        <dbReference type="SAM" id="Phobius"/>
    </source>
</evidence>
<evidence type="ECO:0000256" key="4">
    <source>
        <dbReference type="ARBA" id="ARBA00022547"/>
    </source>
</evidence>
<keyword evidence="9 12" id="KW-0472">Membrane</keyword>
<reference evidence="13" key="1">
    <citation type="submission" date="2014-11" db="EMBL/GenBank/DDBJ databases">
        <authorList>
            <person name="Lang B.F."/>
        </authorList>
    </citation>
    <scope>NUCLEOTIDE SEQUENCE</scope>
    <source>
        <strain evidence="13">249</strain>
    </source>
</reference>
<dbReference type="NCBIfam" id="TIGR01131">
    <property type="entry name" value="ATP_synt_6_or_A"/>
    <property type="match status" value="1"/>
</dbReference>
<keyword evidence="13" id="KW-0496">Mitochondrion</keyword>
<evidence type="ECO:0000256" key="10">
    <source>
        <dbReference type="ARBA" id="ARBA00023310"/>
    </source>
</evidence>
<dbReference type="SUPFAM" id="SSF81336">
    <property type="entry name" value="F1F0 ATP synthase subunit A"/>
    <property type="match status" value="1"/>
</dbReference>
<dbReference type="PRINTS" id="PR00123">
    <property type="entry name" value="ATPASEA"/>
</dbReference>
<dbReference type="GO" id="GO:0045259">
    <property type="term" value="C:proton-transporting ATP synthase complex"/>
    <property type="evidence" value="ECO:0007669"/>
    <property type="project" value="UniProtKB-KW"/>
</dbReference>
<organism evidence="13">
    <name type="scientific">Gefionella okellyi</name>
    <dbReference type="NCBI Taxonomy" id="2853422"/>
    <lineage>
        <taxon>Eukaryota</taxon>
        <taxon>Malawimonadida</taxon>
        <taxon>Malawimonadidae</taxon>
        <taxon>Gefionella</taxon>
    </lineage>
</organism>
<evidence type="ECO:0000256" key="6">
    <source>
        <dbReference type="ARBA" id="ARBA00022781"/>
    </source>
</evidence>
<evidence type="ECO:0000313" key="13">
    <source>
        <dbReference type="EMBL" id="AJF36671.1"/>
    </source>
</evidence>
<keyword evidence="8" id="KW-0406">Ion transport</keyword>
<dbReference type="InterPro" id="IPR000568">
    <property type="entry name" value="ATP_synth_F0_asu"/>
</dbReference>
<keyword evidence="3" id="KW-0813">Transport</keyword>
<dbReference type="PANTHER" id="PTHR11410:SF0">
    <property type="entry name" value="ATP SYNTHASE SUBUNIT A"/>
    <property type="match status" value="1"/>
</dbReference>
<keyword evidence="13" id="KW-0378">Hydrolase</keyword>
<keyword evidence="5 12" id="KW-0812">Transmembrane</keyword>
<evidence type="ECO:0000256" key="5">
    <source>
        <dbReference type="ARBA" id="ARBA00022692"/>
    </source>
</evidence>
<protein>
    <recommendedName>
        <fullName evidence="11">ATP synthase subunit a</fullName>
    </recommendedName>
</protein>
<dbReference type="Gene3D" id="1.20.120.220">
    <property type="entry name" value="ATP synthase, F0 complex, subunit A"/>
    <property type="match status" value="1"/>
</dbReference>
<evidence type="ECO:0000256" key="9">
    <source>
        <dbReference type="ARBA" id="ARBA00023136"/>
    </source>
</evidence>
<accession>A0A0B5GSJ2</accession>
<evidence type="ECO:0000256" key="3">
    <source>
        <dbReference type="ARBA" id="ARBA00022448"/>
    </source>
</evidence>
<sequence length="250" mass="28716">MISNPLEQFQIYVLIPFVLANYNFSITNVTLFIIIVITYIIFYYRLSILNSTIISVTGWQTTVEQLFEFIYNLAKENITGKFSENFFPFLFVLFNFILMSNLIGMIPYSFTITSHISITFALSFTIFIAIIIIMFKYHKLVAFITFLPSGTPIPLIPFLVPIELISFFSKPFSLSIRLFANMMAGHSLLKILAGFSWSMLSFGGIFYILFVVPLIIVFLITGLEMGIALLQAYVFTILVAMYFRDSIYLH</sequence>
<feature type="transmembrane region" description="Helical" evidence="12">
    <location>
        <begin position="226"/>
        <end position="243"/>
    </location>
</feature>
<evidence type="ECO:0000256" key="7">
    <source>
        <dbReference type="ARBA" id="ARBA00022989"/>
    </source>
</evidence>
<dbReference type="GO" id="GO:0005743">
    <property type="term" value="C:mitochondrial inner membrane"/>
    <property type="evidence" value="ECO:0007669"/>
    <property type="project" value="UniProtKB-SubCell"/>
</dbReference>
<evidence type="ECO:0000256" key="8">
    <source>
        <dbReference type="ARBA" id="ARBA00023065"/>
    </source>
</evidence>
<evidence type="ECO:0000256" key="2">
    <source>
        <dbReference type="ARBA" id="ARBA00006810"/>
    </source>
</evidence>